<dbReference type="GO" id="GO:0005886">
    <property type="term" value="C:plasma membrane"/>
    <property type="evidence" value="ECO:0007669"/>
    <property type="project" value="UniProtKB-SubCell"/>
</dbReference>
<comment type="caution">
    <text evidence="10">The sequence shown here is derived from an EMBL/GenBank/DDBJ whole genome shotgun (WGS) entry which is preliminary data.</text>
</comment>
<evidence type="ECO:0000256" key="7">
    <source>
        <dbReference type="ARBA" id="ARBA00023136"/>
    </source>
</evidence>
<proteinExistence type="inferred from homology"/>
<dbReference type="Gene3D" id="1.20.81.30">
    <property type="entry name" value="Type II secretion system (T2SS), domain F"/>
    <property type="match status" value="2"/>
</dbReference>
<dbReference type="PANTHER" id="PTHR30012">
    <property type="entry name" value="GENERAL SECRETION PATHWAY PROTEIN"/>
    <property type="match status" value="1"/>
</dbReference>
<keyword evidence="3" id="KW-1003">Cell membrane</keyword>
<dbReference type="PRINTS" id="PR00812">
    <property type="entry name" value="BCTERIALGSPF"/>
</dbReference>
<keyword evidence="7 8" id="KW-0472">Membrane</keyword>
<evidence type="ECO:0000256" key="4">
    <source>
        <dbReference type="ARBA" id="ARBA00022519"/>
    </source>
</evidence>
<comment type="similarity">
    <text evidence="2">Belongs to the GSP F family.</text>
</comment>
<keyword evidence="4" id="KW-0997">Cell inner membrane</keyword>
<sequence>MPLFKYKAVDGDQKVTEGVKEAADRFVLYRELRTSGLSVISAKEERRKGFGDFFEKFFPVGGIGTRDKIMLAENLGSMIAAGLPLSRAIEVLIKQSASKKLKSLLAGVNDSVRRGTSLSAAMAERPKVFSELFVSMVRAGEESGSLAGSLKSVGAQMKSVYLLGKKVKGAMIYPVMVLTIMAIIGALMMIYVVPTLQSTFSDLNVDLPFSTRTVIAFSGVLTNHLAEFLILFVAVIGGFRYLTKLESFKSAMDAVLLRVPVIGSIIIELNVARTSRTLSSLVSAGVDVVDSMNITNEVVQNHSFRKLLSGAGEIIKKGESIAKVFSENTRLYPSFVGEMVAIGEETGKLSEMLGNVATYYEESVSQKTKNMSTVIEPFLMIVIGAFVAFFALSMLTPMYSLVDSI</sequence>
<dbReference type="InterPro" id="IPR003004">
    <property type="entry name" value="GspF/PilC"/>
</dbReference>
<accession>A0A1G2NV00</accession>
<feature type="transmembrane region" description="Helical" evidence="8">
    <location>
        <begin position="214"/>
        <end position="242"/>
    </location>
</feature>
<evidence type="ECO:0000313" key="11">
    <source>
        <dbReference type="Proteomes" id="UP000176429"/>
    </source>
</evidence>
<name>A0A1G2NV00_9BACT</name>
<dbReference type="InterPro" id="IPR018076">
    <property type="entry name" value="T2SS_GspF_dom"/>
</dbReference>
<gene>
    <name evidence="10" type="ORF">A3H68_03655</name>
</gene>
<evidence type="ECO:0000256" key="5">
    <source>
        <dbReference type="ARBA" id="ARBA00022692"/>
    </source>
</evidence>
<dbReference type="AlphaFoldDB" id="A0A1G2NV00"/>
<evidence type="ECO:0000259" key="9">
    <source>
        <dbReference type="Pfam" id="PF00482"/>
    </source>
</evidence>
<keyword evidence="6 8" id="KW-1133">Transmembrane helix</keyword>
<feature type="transmembrane region" description="Helical" evidence="8">
    <location>
        <begin position="171"/>
        <end position="194"/>
    </location>
</feature>
<dbReference type="InterPro" id="IPR042094">
    <property type="entry name" value="T2SS_GspF_sf"/>
</dbReference>
<evidence type="ECO:0000256" key="3">
    <source>
        <dbReference type="ARBA" id="ARBA00022475"/>
    </source>
</evidence>
<feature type="domain" description="Type II secretion system protein GspF" evidence="9">
    <location>
        <begin position="275"/>
        <end position="397"/>
    </location>
</feature>
<evidence type="ECO:0000256" key="1">
    <source>
        <dbReference type="ARBA" id="ARBA00004429"/>
    </source>
</evidence>
<evidence type="ECO:0000256" key="6">
    <source>
        <dbReference type="ARBA" id="ARBA00022989"/>
    </source>
</evidence>
<keyword evidence="5 8" id="KW-0812">Transmembrane</keyword>
<reference evidence="10 11" key="1">
    <citation type="journal article" date="2016" name="Nat. Commun.">
        <title>Thousands of microbial genomes shed light on interconnected biogeochemical processes in an aquifer system.</title>
        <authorList>
            <person name="Anantharaman K."/>
            <person name="Brown C.T."/>
            <person name="Hug L.A."/>
            <person name="Sharon I."/>
            <person name="Castelle C.J."/>
            <person name="Probst A.J."/>
            <person name="Thomas B.C."/>
            <person name="Singh A."/>
            <person name="Wilkins M.J."/>
            <person name="Karaoz U."/>
            <person name="Brodie E.L."/>
            <person name="Williams K.H."/>
            <person name="Hubbard S.S."/>
            <person name="Banfield J.F."/>
        </authorList>
    </citation>
    <scope>NUCLEOTIDE SEQUENCE [LARGE SCALE GENOMIC DNA]</scope>
</reference>
<feature type="transmembrane region" description="Helical" evidence="8">
    <location>
        <begin position="378"/>
        <end position="402"/>
    </location>
</feature>
<dbReference type="Proteomes" id="UP000176429">
    <property type="component" value="Unassembled WGS sequence"/>
</dbReference>
<dbReference type="FunFam" id="1.20.81.30:FF:000001">
    <property type="entry name" value="Type II secretion system protein F"/>
    <property type="match status" value="2"/>
</dbReference>
<dbReference type="EMBL" id="MHSH01000058">
    <property type="protein sequence ID" value="OHA39957.1"/>
    <property type="molecule type" value="Genomic_DNA"/>
</dbReference>
<dbReference type="PANTHER" id="PTHR30012:SF0">
    <property type="entry name" value="TYPE II SECRETION SYSTEM PROTEIN F-RELATED"/>
    <property type="match status" value="1"/>
</dbReference>
<dbReference type="Pfam" id="PF00482">
    <property type="entry name" value="T2SSF"/>
    <property type="match status" value="2"/>
</dbReference>
<evidence type="ECO:0000256" key="2">
    <source>
        <dbReference type="ARBA" id="ARBA00005745"/>
    </source>
</evidence>
<evidence type="ECO:0000313" key="10">
    <source>
        <dbReference type="EMBL" id="OHA39957.1"/>
    </source>
</evidence>
<organism evidence="10 11">
    <name type="scientific">Candidatus Taylorbacteria bacterium RIFCSPLOWO2_02_FULL_46_40</name>
    <dbReference type="NCBI Taxonomy" id="1802329"/>
    <lineage>
        <taxon>Bacteria</taxon>
        <taxon>Candidatus Tayloriibacteriota</taxon>
    </lineage>
</organism>
<comment type="subcellular location">
    <subcellularLocation>
        <location evidence="1">Cell inner membrane</location>
        <topology evidence="1">Multi-pass membrane protein</topology>
    </subcellularLocation>
</comment>
<feature type="domain" description="Type II secretion system protein GspF" evidence="9">
    <location>
        <begin position="72"/>
        <end position="194"/>
    </location>
</feature>
<evidence type="ECO:0000256" key="8">
    <source>
        <dbReference type="SAM" id="Phobius"/>
    </source>
</evidence>
<protein>
    <recommendedName>
        <fullName evidence="9">Type II secretion system protein GspF domain-containing protein</fullName>
    </recommendedName>
</protein>